<dbReference type="RefSeq" id="XP_043001161.1">
    <property type="nucleotide sequence ID" value="XM_043145226.1"/>
</dbReference>
<feature type="region of interest" description="Disordered" evidence="1">
    <location>
        <begin position="261"/>
        <end position="280"/>
    </location>
</feature>
<dbReference type="PANTHER" id="PTHR36182">
    <property type="entry name" value="PROTEIN, PUTATIVE (AFU_ORTHOLOGUE AFUA_6G10930)-RELATED"/>
    <property type="match status" value="1"/>
</dbReference>
<organism evidence="2 3">
    <name type="scientific">Ustilaginoidea virens</name>
    <name type="common">Rice false smut fungus</name>
    <name type="synonym">Villosiclava virens</name>
    <dbReference type="NCBI Taxonomy" id="1159556"/>
    <lineage>
        <taxon>Eukaryota</taxon>
        <taxon>Fungi</taxon>
        <taxon>Dikarya</taxon>
        <taxon>Ascomycota</taxon>
        <taxon>Pezizomycotina</taxon>
        <taxon>Sordariomycetes</taxon>
        <taxon>Hypocreomycetidae</taxon>
        <taxon>Hypocreales</taxon>
        <taxon>Clavicipitaceae</taxon>
        <taxon>Ustilaginoidea</taxon>
    </lineage>
</organism>
<evidence type="ECO:0000256" key="1">
    <source>
        <dbReference type="SAM" id="MobiDB-lite"/>
    </source>
</evidence>
<dbReference type="OrthoDB" id="2342176at2759"/>
<dbReference type="GeneID" id="66068506"/>
<evidence type="ECO:0000313" key="2">
    <source>
        <dbReference type="EMBL" id="QUC23488.1"/>
    </source>
</evidence>
<dbReference type="EMBL" id="CP072759">
    <property type="protein sequence ID" value="QUC23488.1"/>
    <property type="molecule type" value="Genomic_DNA"/>
</dbReference>
<protein>
    <recommendedName>
        <fullName evidence="4">Extracellular protein</fullName>
    </recommendedName>
</protein>
<dbReference type="PANTHER" id="PTHR36182:SF1">
    <property type="entry name" value="PROTEIN, PUTATIVE (AFU_ORTHOLOGUE AFUA_6G10930)-RELATED"/>
    <property type="match status" value="1"/>
</dbReference>
<sequence length="280" mass="29066">MRTARLGLTWGTQHLHGSITSPTPGRSAHRIYILPPALLQHHHPPPRVPPSSSMLLLAALLAGLASAHMQMAYPPPLRSKHNPHSAAVDYSMSSPLLADGSNFPCKGYQADLGSPAGRPTAAWSPGGTYNLTLEGTAVHAGGSCQVALSYDRGASWAVLRSFVGGCPLTPTWSFELPPDAPAGEALFAWSWFNKLGNREMYMNCAAVTVRGGGGTGTGTGTAARRSRIDARAGMAGRPALFVANVGNGCATLEGKDVAFPHPGPDVEDVSGGKAAPVGRC</sequence>
<gene>
    <name evidence="2" type="ORF">UV8b_07729</name>
</gene>
<dbReference type="Proteomes" id="UP000027002">
    <property type="component" value="Chromosome 7"/>
</dbReference>
<evidence type="ECO:0000313" key="3">
    <source>
        <dbReference type="Proteomes" id="UP000027002"/>
    </source>
</evidence>
<dbReference type="Gene3D" id="2.70.50.70">
    <property type="match status" value="1"/>
</dbReference>
<keyword evidence="3" id="KW-1185">Reference proteome</keyword>
<dbReference type="AlphaFoldDB" id="A0A8E5HXT6"/>
<dbReference type="KEGG" id="uvi:66068506"/>
<reference evidence="2" key="1">
    <citation type="submission" date="2020-03" db="EMBL/GenBank/DDBJ databases">
        <title>A mixture of massive structural variations and highly conserved coding sequences in Ustilaginoidea virens genome.</title>
        <authorList>
            <person name="Zhang K."/>
            <person name="Zhao Z."/>
            <person name="Zhang Z."/>
            <person name="Li Y."/>
            <person name="Hsiang T."/>
            <person name="Sun W."/>
        </authorList>
    </citation>
    <scope>NUCLEOTIDE SEQUENCE</scope>
    <source>
        <strain evidence="2">UV-8b</strain>
    </source>
</reference>
<proteinExistence type="predicted"/>
<name>A0A8E5HXT6_USTVR</name>
<accession>A0A8E5HXT6</accession>
<evidence type="ECO:0008006" key="4">
    <source>
        <dbReference type="Google" id="ProtNLM"/>
    </source>
</evidence>